<accession>A0AAV3Y389</accession>
<organism evidence="2 3">
    <name type="scientific">Plakobranchus ocellatus</name>
    <dbReference type="NCBI Taxonomy" id="259542"/>
    <lineage>
        <taxon>Eukaryota</taxon>
        <taxon>Metazoa</taxon>
        <taxon>Spiralia</taxon>
        <taxon>Lophotrochozoa</taxon>
        <taxon>Mollusca</taxon>
        <taxon>Gastropoda</taxon>
        <taxon>Heterobranchia</taxon>
        <taxon>Euthyneura</taxon>
        <taxon>Panpulmonata</taxon>
        <taxon>Sacoglossa</taxon>
        <taxon>Placobranchoidea</taxon>
        <taxon>Plakobranchidae</taxon>
        <taxon>Plakobranchus</taxon>
    </lineage>
</organism>
<evidence type="ECO:0000313" key="3">
    <source>
        <dbReference type="Proteomes" id="UP000735302"/>
    </source>
</evidence>
<evidence type="ECO:0000313" key="2">
    <source>
        <dbReference type="EMBL" id="GFN81710.1"/>
    </source>
</evidence>
<dbReference type="EMBL" id="BLXT01000945">
    <property type="protein sequence ID" value="GFN81710.1"/>
    <property type="molecule type" value="Genomic_DNA"/>
</dbReference>
<gene>
    <name evidence="2" type="ORF">PoB_000821600</name>
</gene>
<keyword evidence="3" id="KW-1185">Reference proteome</keyword>
<name>A0AAV3Y389_9GAST</name>
<protein>
    <submittedName>
        <fullName evidence="2">Uncharacterized protein</fullName>
    </submittedName>
</protein>
<comment type="caution">
    <text evidence="2">The sequence shown here is derived from an EMBL/GenBank/DDBJ whole genome shotgun (WGS) entry which is preliminary data.</text>
</comment>
<dbReference type="AlphaFoldDB" id="A0AAV3Y389"/>
<feature type="region of interest" description="Disordered" evidence="1">
    <location>
        <begin position="247"/>
        <end position="271"/>
    </location>
</feature>
<evidence type="ECO:0000256" key="1">
    <source>
        <dbReference type="SAM" id="MobiDB-lite"/>
    </source>
</evidence>
<dbReference type="Proteomes" id="UP000735302">
    <property type="component" value="Unassembled WGS sequence"/>
</dbReference>
<reference evidence="2 3" key="1">
    <citation type="journal article" date="2021" name="Elife">
        <title>Chloroplast acquisition without the gene transfer in kleptoplastic sea slugs, Plakobranchus ocellatus.</title>
        <authorList>
            <person name="Maeda T."/>
            <person name="Takahashi S."/>
            <person name="Yoshida T."/>
            <person name="Shimamura S."/>
            <person name="Takaki Y."/>
            <person name="Nagai Y."/>
            <person name="Toyoda A."/>
            <person name="Suzuki Y."/>
            <person name="Arimoto A."/>
            <person name="Ishii H."/>
            <person name="Satoh N."/>
            <person name="Nishiyama T."/>
            <person name="Hasebe M."/>
            <person name="Maruyama T."/>
            <person name="Minagawa J."/>
            <person name="Obokata J."/>
            <person name="Shigenobu S."/>
        </authorList>
    </citation>
    <scope>NUCLEOTIDE SEQUENCE [LARGE SCALE GENOMIC DNA]</scope>
</reference>
<feature type="compositionally biased region" description="Basic residues" evidence="1">
    <location>
        <begin position="248"/>
        <end position="264"/>
    </location>
</feature>
<proteinExistence type="predicted"/>
<sequence>MVDSSSHVWTPYCSTVTIQECVTCSHRLIQSTGCFSLPLNQQTHAVVHTPSPSDTTEKHLVGYTDAPHTYLETNTISTENSKADNTTALDTLHNAVSIDTSTHTQHAGISNIGNTLSSDCSNENPSMDITNTDLSIPNIDSDIHMTENMAEPSVSSEPHFITPLVPMASSTPRTIKAPQTTDRSTSPMIKHITTFYHSLSLPVDEPLSKDEETLNTHLVRRELYADPHKKTIKCKTKGQPILFQKVVTPRKHTSQVKTPTKKKKSTQDRKY</sequence>